<organism evidence="1">
    <name type="scientific">Providencia rettgeri</name>
    <dbReference type="NCBI Taxonomy" id="587"/>
    <lineage>
        <taxon>Bacteria</taxon>
        <taxon>Pseudomonadati</taxon>
        <taxon>Pseudomonadota</taxon>
        <taxon>Gammaproteobacteria</taxon>
        <taxon>Enterobacterales</taxon>
        <taxon>Morganellaceae</taxon>
        <taxon>Providencia</taxon>
    </lineage>
</organism>
<name>A0A220DIR2_PRORE</name>
<gene>
    <name evidence="1" type="ORF">PRE19P2_0660</name>
</gene>
<accession>A0A220DIR2</accession>
<protein>
    <submittedName>
        <fullName evidence="1">Uncharacterized protein</fullName>
    </submittedName>
</protein>
<sequence length="298" mass="35031">MMIFLGWSADYDKIMVQQLKKKLKVQGVNFPEGRVIFWINKRIKYFLIKAFLFVVSRFFPAKAVLVFKDSDGYGYHNCLSLFRQKKVLIVRNVISREDASKFLSRFSTVYSFDKEQCEKYGLSYMPQIFPLEDIDSDDLDDENSCYFIGIDKGRINTIDLVAIALSKYNIQCDFNVLRDRTSREYSKFYIDKGITYQKNISRAKKQKFILEINQEGQSGLTLRALESLFFGKKLISNNPELRDYDFYDESRIFIFNDLNDFETSKFKAFISSDYKPIQEELLNNYKASNFFSNVSNGH</sequence>
<proteinExistence type="predicted"/>
<keyword evidence="1" id="KW-0614">Plasmid</keyword>
<dbReference type="EMBL" id="KX832929">
    <property type="protein sequence ID" value="ARV76153.1"/>
    <property type="molecule type" value="Genomic_DNA"/>
</dbReference>
<geneLocation type="plasmid" evidence="1">
    <name>p06-1619-1</name>
</geneLocation>
<reference evidence="1" key="1">
    <citation type="journal article" date="2017" name="Genome Biol. Evol.">
        <title>Genomic Epidemiology of NDM-1-Encoding Plasmids in Latin American Clinical Isolates Reveals Insights into the Evolution of Multidrug Resistance.</title>
        <authorList>
            <person name="Marquez-Ortiz R.A."/>
            <person name="Haggerty L."/>
            <person name="Olarte N."/>
            <person name="Duarte C."/>
            <person name="Garza-Ramos U."/>
            <person name="Silva-Sanchez J."/>
            <person name="Castro B.E."/>
            <person name="Sim E.M."/>
            <person name="Beltran M."/>
            <person name="Moncada M.V."/>
            <person name="Valderrama A."/>
            <person name="Castellanos J.E."/>
            <person name="Charles I.G."/>
            <person name="Vanegas N."/>
            <person name="Escobar-Perez J."/>
            <person name="Petty N.K."/>
        </authorList>
    </citation>
    <scope>NUCLEOTIDE SEQUENCE</scope>
    <source>
        <strain evidence="1">06-1619</strain>
        <plasmid evidence="1">p06-1619-1</plasmid>
    </source>
</reference>
<dbReference type="RefSeq" id="WP_200129398.1">
    <property type="nucleotide sequence ID" value="NZ_CP118864.1"/>
</dbReference>
<evidence type="ECO:0000313" key="1">
    <source>
        <dbReference type="EMBL" id="ARV76153.1"/>
    </source>
</evidence>
<dbReference type="AlphaFoldDB" id="A0A220DIR2"/>